<dbReference type="VEuPathDB" id="FungiDB:ASPACDRAFT_125918"/>
<gene>
    <name evidence="1" type="ORF">ASPACDRAFT_125918</name>
</gene>
<name>A0A1L9WJM2_ASPA1</name>
<dbReference type="STRING" id="690307.A0A1L9WJM2"/>
<accession>A0A1L9WJM2</accession>
<keyword evidence="2" id="KW-1185">Reference proteome</keyword>
<dbReference type="EMBL" id="KV878986">
    <property type="protein sequence ID" value="OJJ96362.1"/>
    <property type="molecule type" value="Genomic_DNA"/>
</dbReference>
<organism evidence="1 2">
    <name type="scientific">Aspergillus aculeatus (strain ATCC 16872 / CBS 172.66 / WB 5094)</name>
    <dbReference type="NCBI Taxonomy" id="690307"/>
    <lineage>
        <taxon>Eukaryota</taxon>
        <taxon>Fungi</taxon>
        <taxon>Dikarya</taxon>
        <taxon>Ascomycota</taxon>
        <taxon>Pezizomycotina</taxon>
        <taxon>Eurotiomycetes</taxon>
        <taxon>Eurotiomycetidae</taxon>
        <taxon>Eurotiales</taxon>
        <taxon>Aspergillaceae</taxon>
        <taxon>Aspergillus</taxon>
        <taxon>Aspergillus subgen. Circumdati</taxon>
    </lineage>
</organism>
<evidence type="ECO:0000313" key="1">
    <source>
        <dbReference type="EMBL" id="OJJ96362.1"/>
    </source>
</evidence>
<dbReference type="GeneID" id="30970678"/>
<dbReference type="Proteomes" id="UP000184546">
    <property type="component" value="Unassembled WGS sequence"/>
</dbReference>
<protein>
    <submittedName>
        <fullName evidence="1">Uncharacterized protein</fullName>
    </submittedName>
</protein>
<proteinExistence type="predicted"/>
<reference evidence="2" key="1">
    <citation type="journal article" date="2017" name="Genome Biol.">
        <title>Comparative genomics reveals high biological diversity and specific adaptations in the industrially and medically important fungal genus Aspergillus.</title>
        <authorList>
            <person name="de Vries R.P."/>
            <person name="Riley R."/>
            <person name="Wiebenga A."/>
            <person name="Aguilar-Osorio G."/>
            <person name="Amillis S."/>
            <person name="Uchima C.A."/>
            <person name="Anderluh G."/>
            <person name="Asadollahi M."/>
            <person name="Askin M."/>
            <person name="Barry K."/>
            <person name="Battaglia E."/>
            <person name="Bayram O."/>
            <person name="Benocci T."/>
            <person name="Braus-Stromeyer S.A."/>
            <person name="Caldana C."/>
            <person name="Canovas D."/>
            <person name="Cerqueira G.C."/>
            <person name="Chen F."/>
            <person name="Chen W."/>
            <person name="Choi C."/>
            <person name="Clum A."/>
            <person name="Dos Santos R.A."/>
            <person name="Damasio A.R."/>
            <person name="Diallinas G."/>
            <person name="Emri T."/>
            <person name="Fekete E."/>
            <person name="Flipphi M."/>
            <person name="Freyberg S."/>
            <person name="Gallo A."/>
            <person name="Gournas C."/>
            <person name="Habgood R."/>
            <person name="Hainaut M."/>
            <person name="Harispe M.L."/>
            <person name="Henrissat B."/>
            <person name="Hilden K.S."/>
            <person name="Hope R."/>
            <person name="Hossain A."/>
            <person name="Karabika E."/>
            <person name="Karaffa L."/>
            <person name="Karanyi Z."/>
            <person name="Krasevec N."/>
            <person name="Kuo A."/>
            <person name="Kusch H."/>
            <person name="LaButti K."/>
            <person name="Lagendijk E.L."/>
            <person name="Lapidus A."/>
            <person name="Levasseur A."/>
            <person name="Lindquist E."/>
            <person name="Lipzen A."/>
            <person name="Logrieco A.F."/>
            <person name="MacCabe A."/>
            <person name="Maekelae M.R."/>
            <person name="Malavazi I."/>
            <person name="Melin P."/>
            <person name="Meyer V."/>
            <person name="Mielnichuk N."/>
            <person name="Miskei M."/>
            <person name="Molnar A.P."/>
            <person name="Mule G."/>
            <person name="Ngan C.Y."/>
            <person name="Orejas M."/>
            <person name="Orosz E."/>
            <person name="Ouedraogo J.P."/>
            <person name="Overkamp K.M."/>
            <person name="Park H.-S."/>
            <person name="Perrone G."/>
            <person name="Piumi F."/>
            <person name="Punt P.J."/>
            <person name="Ram A.F."/>
            <person name="Ramon A."/>
            <person name="Rauscher S."/>
            <person name="Record E."/>
            <person name="Riano-Pachon D.M."/>
            <person name="Robert V."/>
            <person name="Roehrig J."/>
            <person name="Ruller R."/>
            <person name="Salamov A."/>
            <person name="Salih N.S."/>
            <person name="Samson R.A."/>
            <person name="Sandor E."/>
            <person name="Sanguinetti M."/>
            <person name="Schuetze T."/>
            <person name="Sepcic K."/>
            <person name="Shelest E."/>
            <person name="Sherlock G."/>
            <person name="Sophianopoulou V."/>
            <person name="Squina F.M."/>
            <person name="Sun H."/>
            <person name="Susca A."/>
            <person name="Todd R.B."/>
            <person name="Tsang A."/>
            <person name="Unkles S.E."/>
            <person name="van de Wiele N."/>
            <person name="van Rossen-Uffink D."/>
            <person name="Oliveira J.V."/>
            <person name="Vesth T.C."/>
            <person name="Visser J."/>
            <person name="Yu J.-H."/>
            <person name="Zhou M."/>
            <person name="Andersen M.R."/>
            <person name="Archer D.B."/>
            <person name="Baker S.E."/>
            <person name="Benoit I."/>
            <person name="Brakhage A.A."/>
            <person name="Braus G.H."/>
            <person name="Fischer R."/>
            <person name="Frisvad J.C."/>
            <person name="Goldman G.H."/>
            <person name="Houbraken J."/>
            <person name="Oakley B."/>
            <person name="Pocsi I."/>
            <person name="Scazzocchio C."/>
            <person name="Seiboth B."/>
            <person name="vanKuyk P.A."/>
            <person name="Wortman J."/>
            <person name="Dyer P.S."/>
            <person name="Grigoriev I.V."/>
        </authorList>
    </citation>
    <scope>NUCLEOTIDE SEQUENCE [LARGE SCALE GENOMIC DNA]</scope>
    <source>
        <strain evidence="2">ATCC 16872 / CBS 172.66 / WB 5094</strain>
    </source>
</reference>
<dbReference type="OrthoDB" id="3450712at2759"/>
<dbReference type="AlphaFoldDB" id="A0A1L9WJM2"/>
<dbReference type="RefSeq" id="XP_020052702.1">
    <property type="nucleotide sequence ID" value="XM_020196864.1"/>
</dbReference>
<sequence length="166" mass="19491">MVDSLRIQGLQVLPQRAALPRDPLQQRNRPPRYPRDSIQRQLTALVPLPPKGLQLISVYFPAPVAEPQRAQIQKLKGYRPPALRFHAKPDEWDALRGPVMVWAAQTERRSGQEVQLMLWPHFWRDADRAERRLVVSVKERFERQLGRFQPVEWGEEFLEFELVPCI</sequence>
<evidence type="ECO:0000313" key="2">
    <source>
        <dbReference type="Proteomes" id="UP000184546"/>
    </source>
</evidence>
<dbReference type="OMA" id="FQPVEWG"/>